<feature type="compositionally biased region" description="Basic and acidic residues" evidence="1">
    <location>
        <begin position="43"/>
        <end position="58"/>
    </location>
</feature>
<reference evidence="2" key="1">
    <citation type="submission" date="2019-10" db="EMBL/GenBank/DDBJ databases">
        <authorList>
            <person name="Soares A.E.R."/>
            <person name="Aleixo A."/>
            <person name="Schneider P."/>
            <person name="Miyaki C.Y."/>
            <person name="Schneider M.P."/>
            <person name="Mello C."/>
            <person name="Vasconcelos A.T.R."/>
        </authorList>
    </citation>
    <scope>NUCLEOTIDE SEQUENCE</scope>
    <source>
        <tissue evidence="2">Muscle</tissue>
    </source>
</reference>
<feature type="region of interest" description="Disordered" evidence="1">
    <location>
        <begin position="43"/>
        <end position="66"/>
    </location>
</feature>
<dbReference type="Proteomes" id="UP001145742">
    <property type="component" value="Unassembled WGS sequence"/>
</dbReference>
<evidence type="ECO:0000313" key="3">
    <source>
        <dbReference type="Proteomes" id="UP001145742"/>
    </source>
</evidence>
<evidence type="ECO:0000313" key="2">
    <source>
        <dbReference type="EMBL" id="KAJ7423139.1"/>
    </source>
</evidence>
<keyword evidence="3" id="KW-1185">Reference proteome</keyword>
<comment type="caution">
    <text evidence="2">The sequence shown here is derived from an EMBL/GenBank/DDBJ whole genome shotgun (WGS) entry which is preliminary data.</text>
</comment>
<organism evidence="2 3">
    <name type="scientific">Willisornis vidua</name>
    <name type="common">Xingu scale-backed antbird</name>
    <dbReference type="NCBI Taxonomy" id="1566151"/>
    <lineage>
        <taxon>Eukaryota</taxon>
        <taxon>Metazoa</taxon>
        <taxon>Chordata</taxon>
        <taxon>Craniata</taxon>
        <taxon>Vertebrata</taxon>
        <taxon>Euteleostomi</taxon>
        <taxon>Archelosauria</taxon>
        <taxon>Archosauria</taxon>
        <taxon>Dinosauria</taxon>
        <taxon>Saurischia</taxon>
        <taxon>Theropoda</taxon>
        <taxon>Coelurosauria</taxon>
        <taxon>Aves</taxon>
        <taxon>Neognathae</taxon>
        <taxon>Neoaves</taxon>
        <taxon>Telluraves</taxon>
        <taxon>Australaves</taxon>
        <taxon>Passeriformes</taxon>
        <taxon>Thamnophilidae</taxon>
        <taxon>Willisornis</taxon>
    </lineage>
</organism>
<evidence type="ECO:0000256" key="1">
    <source>
        <dbReference type="SAM" id="MobiDB-lite"/>
    </source>
</evidence>
<dbReference type="PANTHER" id="PTHR33332">
    <property type="entry name" value="REVERSE TRANSCRIPTASE DOMAIN-CONTAINING PROTEIN"/>
    <property type="match status" value="1"/>
</dbReference>
<gene>
    <name evidence="2" type="ORF">WISP_34823</name>
</gene>
<proteinExistence type="predicted"/>
<name>A0ABQ9DP21_9PASS</name>
<protein>
    <submittedName>
        <fullName evidence="2">Uncharacterized protein</fullName>
    </submittedName>
</protein>
<accession>A0ABQ9DP21</accession>
<dbReference type="EMBL" id="WHWB01032897">
    <property type="protein sequence ID" value="KAJ7423139.1"/>
    <property type="molecule type" value="Genomic_DNA"/>
</dbReference>
<sequence>MDVLLAEAEPICGRGRTFWDNIFKKGKSCYAKTTRREMRIHEKNRLAAKTSEKGEREGTPGTGAEIPLQPLEKTMVRQAVPPQSMEICGRADIRQQPMEEPRLEQKNAISGNENFEFYIDIRGEGLFLYLCCSGDIILTVQSAMSTHFLNTFWNGDLTTSLGIVFQILTTLSVKKLLLKFSPQPSDNTQKPHEKRLNDVILPNISQRKSESLQIWKMLHRKMKRFVQSHPSDWEQGCRLAEEWLESGQEEKDLGVLIDSQLNMSQQHAKGTKKANGILACIKNSVASRTSEVTVPSETAS</sequence>